<reference evidence="3 4" key="1">
    <citation type="submission" date="2018-05" db="EMBL/GenBank/DDBJ databases">
        <title>Evolution of GPA BGCs.</title>
        <authorList>
            <person name="Waglechner N."/>
            <person name="Wright G.D."/>
        </authorList>
    </citation>
    <scope>NUCLEOTIDE SEQUENCE [LARGE SCALE GENOMIC DNA]</scope>
    <source>
        <strain evidence="3 4">DSM 5908</strain>
    </source>
</reference>
<feature type="transmembrane region" description="Helical" evidence="2">
    <location>
        <begin position="683"/>
        <end position="700"/>
    </location>
</feature>
<sequence>MELRMPIRYALAGLLAAVPVAAAVVAGSLQPTRQVVFPPLTPYSAAQDAAIAAGASLSRVADVTVAFRTSLRGIEAHTDYVITVPRTDPLVAAVGGGIVGGAALAHMVAGGPADGTYTAPVVEYGPTGLNARLLVSSRPVQVRAQVLVEKSDSDRRGQVALRTLNVRAAGVAITQVRSGGDEPAKVSRDALTFTGRVQNALYVSVGVDPSAAEASEATNVFSLTRGPILWHLAMAVPWLILLVAGARSRHRLRRPLRRGAAVYLTAAPVLATVLLWTQQSAAVPDLRRAVRDAVLALIVVVAPVLTAGWCRWTTGERAFTGGLRRYLPVLAVVLTAAGIAVARPPRDGLLPMLAGAVVAGLFLAVAARLIEPRGLTFAAAMLGFSLVPGAVVLDFLFEQAQLDYGTVAALGIGVLLTPVPVALVPLLFRRHLKLGYAAAVVLGVLLLAPLVTLLRDPPRGLISVPALGQPMSIGVGAATVLLLTLLALLIVQLYGLSADAGLYAEPLARAAAIAVAVTAAIPAYLTLLGPAVAALSLVVTLRWLIPRKRTEAGMRLARIKAPEHRDLVRNELWQRFVDRVGVAIVRAAPERAAKEGTSVAGLRAVWDETVGRPPSQSGISPEAEAFGSGGGVTPRENMLFGAATAAVLALPMMTYEGWLIFFGSDVELGLMTTATQLQQLARLLRWVAYGGLFGLFYPVVRGDRPTVKAGFLLLALLPSELLAMATAPYSPAQTVWVALAIRTGQVTVLSIGLGLLWERRLARAAGLRWGRVRDFRSFTALVTPVTTVAVAAATTIATALAGAAVGVLLKPSPADSTTPPGGGAPTSAVRQPP</sequence>
<feature type="region of interest" description="Disordered" evidence="1">
    <location>
        <begin position="611"/>
        <end position="630"/>
    </location>
</feature>
<feature type="transmembrane region" description="Helical" evidence="2">
    <location>
        <begin position="228"/>
        <end position="248"/>
    </location>
</feature>
<keyword evidence="2" id="KW-0472">Membrane</keyword>
<feature type="transmembrane region" description="Helical" evidence="2">
    <location>
        <begin position="260"/>
        <end position="281"/>
    </location>
</feature>
<dbReference type="Proteomes" id="UP000286716">
    <property type="component" value="Unassembled WGS sequence"/>
</dbReference>
<feature type="transmembrane region" description="Helical" evidence="2">
    <location>
        <begin position="735"/>
        <end position="757"/>
    </location>
</feature>
<feature type="transmembrane region" description="Helical" evidence="2">
    <location>
        <begin position="639"/>
        <end position="663"/>
    </location>
</feature>
<proteinExistence type="predicted"/>
<comment type="caution">
    <text evidence="3">The sequence shown here is derived from an EMBL/GenBank/DDBJ whole genome shotgun (WGS) entry which is preliminary data.</text>
</comment>
<accession>A0A428X2F2</accession>
<feature type="transmembrane region" description="Helical" evidence="2">
    <location>
        <begin position="377"/>
        <end position="397"/>
    </location>
</feature>
<evidence type="ECO:0000313" key="3">
    <source>
        <dbReference type="EMBL" id="RSM49508.1"/>
    </source>
</evidence>
<feature type="transmembrane region" description="Helical" evidence="2">
    <location>
        <begin position="778"/>
        <end position="809"/>
    </location>
</feature>
<keyword evidence="2" id="KW-1133">Transmembrane helix</keyword>
<evidence type="ECO:0000256" key="1">
    <source>
        <dbReference type="SAM" id="MobiDB-lite"/>
    </source>
</evidence>
<feature type="transmembrane region" description="Helical" evidence="2">
    <location>
        <begin position="435"/>
        <end position="453"/>
    </location>
</feature>
<feature type="transmembrane region" description="Helical" evidence="2">
    <location>
        <begin position="326"/>
        <end position="343"/>
    </location>
</feature>
<organism evidence="3 4">
    <name type="scientific">Amycolatopsis balhimycina DSM 5908</name>
    <dbReference type="NCBI Taxonomy" id="1081091"/>
    <lineage>
        <taxon>Bacteria</taxon>
        <taxon>Bacillati</taxon>
        <taxon>Actinomycetota</taxon>
        <taxon>Actinomycetes</taxon>
        <taxon>Pseudonocardiales</taxon>
        <taxon>Pseudonocardiaceae</taxon>
        <taxon>Amycolatopsis</taxon>
    </lineage>
</organism>
<dbReference type="EMBL" id="QHHU01000003">
    <property type="protein sequence ID" value="RSM49508.1"/>
    <property type="molecule type" value="Genomic_DNA"/>
</dbReference>
<evidence type="ECO:0000256" key="2">
    <source>
        <dbReference type="SAM" id="Phobius"/>
    </source>
</evidence>
<protein>
    <submittedName>
        <fullName evidence="3">Uncharacterized protein</fullName>
    </submittedName>
</protein>
<dbReference type="AlphaFoldDB" id="A0A428X2F2"/>
<keyword evidence="2" id="KW-0812">Transmembrane</keyword>
<keyword evidence="4" id="KW-1185">Reference proteome</keyword>
<name>A0A428X2F2_AMYBA</name>
<gene>
    <name evidence="3" type="ORF">DMA12_03525</name>
</gene>
<evidence type="ECO:0000313" key="4">
    <source>
        <dbReference type="Proteomes" id="UP000286716"/>
    </source>
</evidence>
<feature type="transmembrane region" description="Helical" evidence="2">
    <location>
        <begin position="409"/>
        <end position="428"/>
    </location>
</feature>
<feature type="transmembrane region" description="Helical" evidence="2">
    <location>
        <begin position="349"/>
        <end position="370"/>
    </location>
</feature>
<dbReference type="OrthoDB" id="3498585at2"/>
<feature type="region of interest" description="Disordered" evidence="1">
    <location>
        <begin position="812"/>
        <end position="833"/>
    </location>
</feature>
<feature type="transmembrane region" description="Helical" evidence="2">
    <location>
        <begin position="293"/>
        <end position="314"/>
    </location>
</feature>
<dbReference type="RefSeq" id="WP_020640990.1">
    <property type="nucleotide sequence ID" value="NZ_QHHU01000003.1"/>
</dbReference>
<feature type="transmembrane region" description="Helical" evidence="2">
    <location>
        <begin position="473"/>
        <end position="495"/>
    </location>
</feature>